<dbReference type="AlphaFoldDB" id="A0AAW8EJ84"/>
<gene>
    <name evidence="1" type="ORF">J2W39_004268</name>
</gene>
<comment type="caution">
    <text evidence="1">The sequence shown here is derived from an EMBL/GenBank/DDBJ whole genome shotgun (WGS) entry which is preliminary data.</text>
</comment>
<dbReference type="Proteomes" id="UP001224845">
    <property type="component" value="Unassembled WGS sequence"/>
</dbReference>
<accession>A0AAW8EJ84</accession>
<name>A0AAW8EJ84_VARPD</name>
<evidence type="ECO:0000313" key="2">
    <source>
        <dbReference type="Proteomes" id="UP001224845"/>
    </source>
</evidence>
<dbReference type="EMBL" id="JAUSRV010000010">
    <property type="protein sequence ID" value="MDP9973025.1"/>
    <property type="molecule type" value="Genomic_DNA"/>
</dbReference>
<protein>
    <submittedName>
        <fullName evidence="1">Uncharacterized protein</fullName>
    </submittedName>
</protein>
<sequence>MKKKILEDTEGRKALWERLQFALDGEPDPWFESSQAQVDVRQFTPVAVVDDSATQAA</sequence>
<organism evidence="1 2">
    <name type="scientific">Variovorax paradoxus</name>
    <dbReference type="NCBI Taxonomy" id="34073"/>
    <lineage>
        <taxon>Bacteria</taxon>
        <taxon>Pseudomonadati</taxon>
        <taxon>Pseudomonadota</taxon>
        <taxon>Betaproteobacteria</taxon>
        <taxon>Burkholderiales</taxon>
        <taxon>Comamonadaceae</taxon>
        <taxon>Variovorax</taxon>
    </lineage>
</organism>
<proteinExistence type="predicted"/>
<evidence type="ECO:0000313" key="1">
    <source>
        <dbReference type="EMBL" id="MDP9973025.1"/>
    </source>
</evidence>
<reference evidence="1" key="1">
    <citation type="submission" date="2023-07" db="EMBL/GenBank/DDBJ databases">
        <title>Sorghum-associated microbial communities from plants grown in Nebraska, USA.</title>
        <authorList>
            <person name="Schachtman D."/>
        </authorList>
    </citation>
    <scope>NUCLEOTIDE SEQUENCE</scope>
    <source>
        <strain evidence="1">DS3315</strain>
    </source>
</reference>